<name>A0A1I6UJG4_9BACL</name>
<dbReference type="Proteomes" id="UP000198660">
    <property type="component" value="Unassembled WGS sequence"/>
</dbReference>
<dbReference type="InterPro" id="IPR025748">
    <property type="entry name" value="PrcB_C_dom"/>
</dbReference>
<gene>
    <name evidence="3" type="ORF">SAMN05444972_1179</name>
</gene>
<evidence type="ECO:0000256" key="1">
    <source>
        <dbReference type="SAM" id="SignalP"/>
    </source>
</evidence>
<feature type="domain" description="PrcB C-terminal" evidence="2">
    <location>
        <begin position="81"/>
        <end position="138"/>
    </location>
</feature>
<protein>
    <submittedName>
        <fullName evidence="3">PrcB C-terminal</fullName>
    </submittedName>
</protein>
<feature type="chain" id="PRO_5009304051" evidence="1">
    <location>
        <begin position="27"/>
        <end position="151"/>
    </location>
</feature>
<proteinExistence type="predicted"/>
<evidence type="ECO:0000259" key="2">
    <source>
        <dbReference type="Pfam" id="PF14343"/>
    </source>
</evidence>
<dbReference type="EMBL" id="FPAA01000017">
    <property type="protein sequence ID" value="SFT01494.1"/>
    <property type="molecule type" value="Genomic_DNA"/>
</dbReference>
<dbReference type="RefSeq" id="WP_176392146.1">
    <property type="nucleotide sequence ID" value="NZ_FPAA01000017.1"/>
</dbReference>
<evidence type="ECO:0000313" key="3">
    <source>
        <dbReference type="EMBL" id="SFT01494.1"/>
    </source>
</evidence>
<dbReference type="AlphaFoldDB" id="A0A1I6UJG4"/>
<evidence type="ECO:0000313" key="4">
    <source>
        <dbReference type="Proteomes" id="UP000198660"/>
    </source>
</evidence>
<dbReference type="Pfam" id="PF14343">
    <property type="entry name" value="PrcB_C"/>
    <property type="match status" value="1"/>
</dbReference>
<reference evidence="4" key="1">
    <citation type="submission" date="2016-10" db="EMBL/GenBank/DDBJ databases">
        <authorList>
            <person name="Varghese N."/>
            <person name="Submissions S."/>
        </authorList>
    </citation>
    <scope>NUCLEOTIDE SEQUENCE [LARGE SCALE GENOMIC DNA]</scope>
    <source>
        <strain evidence="4">DSM 45789</strain>
    </source>
</reference>
<feature type="signal peptide" evidence="1">
    <location>
        <begin position="1"/>
        <end position="26"/>
    </location>
</feature>
<organism evidence="3 4">
    <name type="scientific">Marininema halotolerans</name>
    <dbReference type="NCBI Taxonomy" id="1155944"/>
    <lineage>
        <taxon>Bacteria</taxon>
        <taxon>Bacillati</taxon>
        <taxon>Bacillota</taxon>
        <taxon>Bacilli</taxon>
        <taxon>Bacillales</taxon>
        <taxon>Thermoactinomycetaceae</taxon>
        <taxon>Marininema</taxon>
    </lineage>
</organism>
<keyword evidence="4" id="KW-1185">Reference proteome</keyword>
<accession>A0A1I6UJG4</accession>
<keyword evidence="1" id="KW-0732">Signal</keyword>
<sequence length="151" mass="16426">MKTLRVGLTVLAATVVALGFNTSAFAATEKSQTQSHSPVAKASSFQSETLKNLPNNVKEQVNLLQTKQEKGLITLKSDGRTYIILSLGTRPSSGYQFAVEYFTQWGSKVFLTTHETTPASGQMVSPMITNPISVISVDGEKDLDVYWLSAH</sequence>